<feature type="compositionally biased region" description="Basic residues" evidence="1">
    <location>
        <begin position="254"/>
        <end position="263"/>
    </location>
</feature>
<name>A0A6L2Q4C6_COPFO</name>
<gene>
    <name evidence="3" type="ORF">Cfor_05714</name>
</gene>
<reference evidence="4" key="1">
    <citation type="submission" date="2020-01" db="EMBL/GenBank/DDBJ databases">
        <title>Draft genome sequence of the Termite Coptotermes fromosanus.</title>
        <authorList>
            <person name="Itakura S."/>
            <person name="Yosikawa Y."/>
            <person name="Umezawa K."/>
        </authorList>
    </citation>
    <scope>NUCLEOTIDE SEQUENCE [LARGE SCALE GENOMIC DNA]</scope>
</reference>
<evidence type="ECO:0000256" key="1">
    <source>
        <dbReference type="SAM" id="MobiDB-lite"/>
    </source>
</evidence>
<evidence type="ECO:0000313" key="4">
    <source>
        <dbReference type="Proteomes" id="UP000502823"/>
    </source>
</evidence>
<feature type="compositionally biased region" description="Basic and acidic residues" evidence="1">
    <location>
        <begin position="201"/>
        <end position="230"/>
    </location>
</feature>
<dbReference type="InParanoid" id="A0A6L2Q4C6"/>
<dbReference type="OrthoDB" id="10057854at2759"/>
<accession>A0A6L2Q4C6</accession>
<organism evidence="3 4">
    <name type="scientific">Coptotermes formosanus</name>
    <name type="common">Formosan subterranean termite</name>
    <dbReference type="NCBI Taxonomy" id="36987"/>
    <lineage>
        <taxon>Eukaryota</taxon>
        <taxon>Metazoa</taxon>
        <taxon>Ecdysozoa</taxon>
        <taxon>Arthropoda</taxon>
        <taxon>Hexapoda</taxon>
        <taxon>Insecta</taxon>
        <taxon>Pterygota</taxon>
        <taxon>Neoptera</taxon>
        <taxon>Polyneoptera</taxon>
        <taxon>Dictyoptera</taxon>
        <taxon>Blattodea</taxon>
        <taxon>Blattoidea</taxon>
        <taxon>Termitoidae</taxon>
        <taxon>Rhinotermitidae</taxon>
        <taxon>Coptotermes</taxon>
    </lineage>
</organism>
<dbReference type="Proteomes" id="UP000502823">
    <property type="component" value="Unassembled WGS sequence"/>
</dbReference>
<dbReference type="EMBL" id="BLKM01000769">
    <property type="protein sequence ID" value="GFG38372.1"/>
    <property type="molecule type" value="Genomic_DNA"/>
</dbReference>
<evidence type="ECO:0000313" key="3">
    <source>
        <dbReference type="EMBL" id="GFG38372.1"/>
    </source>
</evidence>
<dbReference type="InterPro" id="IPR048998">
    <property type="entry name" value="STPR"/>
</dbReference>
<proteinExistence type="predicted"/>
<dbReference type="Pfam" id="PF21107">
    <property type="entry name" value="STPRs"/>
    <property type="match status" value="1"/>
</dbReference>
<comment type="caution">
    <text evidence="3">The sequence shown here is derived from an EMBL/GenBank/DDBJ whole genome shotgun (WGS) entry which is preliminary data.</text>
</comment>
<protein>
    <recommendedName>
        <fullName evidence="2">STPR domain-containing protein</fullName>
    </recommendedName>
</protein>
<feature type="region of interest" description="Disordered" evidence="1">
    <location>
        <begin position="46"/>
        <end position="70"/>
    </location>
</feature>
<feature type="compositionally biased region" description="Basic and acidic residues" evidence="1">
    <location>
        <begin position="267"/>
        <end position="284"/>
    </location>
</feature>
<feature type="compositionally biased region" description="Basic and acidic residues" evidence="1">
    <location>
        <begin position="178"/>
        <end position="187"/>
    </location>
</feature>
<sequence>MNLTKAEPESDSETPETYSQFQFINEHQKLMSVPVSFTEIKSEIKASKVESDSDNEALQPYCESESADPKQQALLCPPNYDTWKCEIQMADILEAHDKMPNHHTVCCEPMNVNDWFLYNKREKWKELMRQRRSNETPEQRQRRLNQMRLYARHRRANESPEQRQKRLSQMNSYARNRRASESLEQRTKRLIKMNNYKKQRRASETSEQCEERKHKRREVEHFRRNRKTPEQQKNLTQRNNKENSETYEQDAEHRRKGKRKVLQKRSNVHEYQEEWWRQQQEEDA</sequence>
<feature type="compositionally biased region" description="Basic residues" evidence="1">
    <location>
        <begin position="188"/>
        <end position="200"/>
    </location>
</feature>
<dbReference type="AlphaFoldDB" id="A0A6L2Q4C6"/>
<keyword evidence="4" id="KW-1185">Reference proteome</keyword>
<feature type="region of interest" description="Disordered" evidence="1">
    <location>
        <begin position="152"/>
        <end position="284"/>
    </location>
</feature>
<evidence type="ECO:0000259" key="2">
    <source>
        <dbReference type="Pfam" id="PF21107"/>
    </source>
</evidence>
<feature type="domain" description="STPR" evidence="2">
    <location>
        <begin position="140"/>
        <end position="212"/>
    </location>
</feature>